<protein>
    <submittedName>
        <fullName evidence="1">Uncharacterized protein</fullName>
    </submittedName>
</protein>
<dbReference type="EMBL" id="GBXM01092558">
    <property type="protein sequence ID" value="JAH16019.1"/>
    <property type="molecule type" value="Transcribed_RNA"/>
</dbReference>
<accession>A0A0E9QGW2</accession>
<name>A0A0E9QGW2_ANGAN</name>
<evidence type="ECO:0000313" key="1">
    <source>
        <dbReference type="EMBL" id="JAH16019.1"/>
    </source>
</evidence>
<reference evidence="1" key="1">
    <citation type="submission" date="2014-11" db="EMBL/GenBank/DDBJ databases">
        <authorList>
            <person name="Amaro Gonzalez C."/>
        </authorList>
    </citation>
    <scope>NUCLEOTIDE SEQUENCE</scope>
</reference>
<organism evidence="1">
    <name type="scientific">Anguilla anguilla</name>
    <name type="common">European freshwater eel</name>
    <name type="synonym">Muraena anguilla</name>
    <dbReference type="NCBI Taxonomy" id="7936"/>
    <lineage>
        <taxon>Eukaryota</taxon>
        <taxon>Metazoa</taxon>
        <taxon>Chordata</taxon>
        <taxon>Craniata</taxon>
        <taxon>Vertebrata</taxon>
        <taxon>Euteleostomi</taxon>
        <taxon>Actinopterygii</taxon>
        <taxon>Neopterygii</taxon>
        <taxon>Teleostei</taxon>
        <taxon>Anguilliformes</taxon>
        <taxon>Anguillidae</taxon>
        <taxon>Anguilla</taxon>
    </lineage>
</organism>
<sequence length="10" mass="1293">MCLFSYLRLF</sequence>
<proteinExistence type="predicted"/>
<reference evidence="1" key="2">
    <citation type="journal article" date="2015" name="Fish Shellfish Immunol.">
        <title>Early steps in the European eel (Anguilla anguilla)-Vibrio vulnificus interaction in the gills: Role of the RtxA13 toxin.</title>
        <authorList>
            <person name="Callol A."/>
            <person name="Pajuelo D."/>
            <person name="Ebbesson L."/>
            <person name="Teles M."/>
            <person name="MacKenzie S."/>
            <person name="Amaro C."/>
        </authorList>
    </citation>
    <scope>NUCLEOTIDE SEQUENCE</scope>
</reference>